<dbReference type="KEGG" id="tsph:KIH39_06430"/>
<keyword evidence="1" id="KW-1133">Transmembrane helix</keyword>
<gene>
    <name evidence="2" type="ORF">KIH39_06430</name>
</gene>
<dbReference type="Proteomes" id="UP000676194">
    <property type="component" value="Chromosome"/>
</dbReference>
<keyword evidence="1" id="KW-0472">Membrane</keyword>
<dbReference type="EMBL" id="CP074694">
    <property type="protein sequence ID" value="QVL33543.1"/>
    <property type="molecule type" value="Genomic_DNA"/>
</dbReference>
<evidence type="ECO:0000313" key="3">
    <source>
        <dbReference type="Proteomes" id="UP000676194"/>
    </source>
</evidence>
<keyword evidence="1" id="KW-0812">Transmembrane</keyword>
<accession>A0A8E6BAG6</accession>
<name>A0A8E6BAG6_9BACT</name>
<keyword evidence="3" id="KW-1185">Reference proteome</keyword>
<proteinExistence type="predicted"/>
<evidence type="ECO:0000313" key="2">
    <source>
        <dbReference type="EMBL" id="QVL33543.1"/>
    </source>
</evidence>
<feature type="transmembrane region" description="Helical" evidence="1">
    <location>
        <begin position="82"/>
        <end position="101"/>
    </location>
</feature>
<organism evidence="2 3">
    <name type="scientific">Telmatocola sphagniphila</name>
    <dbReference type="NCBI Taxonomy" id="1123043"/>
    <lineage>
        <taxon>Bacteria</taxon>
        <taxon>Pseudomonadati</taxon>
        <taxon>Planctomycetota</taxon>
        <taxon>Planctomycetia</taxon>
        <taxon>Gemmatales</taxon>
        <taxon>Gemmataceae</taxon>
    </lineage>
</organism>
<dbReference type="RefSeq" id="WP_213498444.1">
    <property type="nucleotide sequence ID" value="NZ_CP074694.1"/>
</dbReference>
<sequence>MSGRYSYLINGHLDGCLSSEEEFELNTWLKADEAHIVLFVESVQLHNRLREVVRPQMAIAPRNGRDNSTYPNTWGGGMRKKLVYAACVCLAFALFLGIYLIPTSRSAASELEKLIEKSTLRIDRTYVIRNLDEEPESEQENRPPIDQAKLYVRYPDQFVLERKQTDDKLFVTGCDGMRSWSAPPNRTVRVSKDLSRFRGGVPGNQQGIPFVDLQKDLQKIKEAYNLKLLAKNTKGWLGLHAEKKSQEYRGPAEVDLWYDSKTGLVYQMIFNGLPRARGGPRSVSVDLVELKQLPPDFFHHESHHESNRKVVEDD</sequence>
<dbReference type="AlphaFoldDB" id="A0A8E6BAG6"/>
<protein>
    <submittedName>
        <fullName evidence="2">Uncharacterized protein</fullName>
    </submittedName>
</protein>
<reference evidence="2" key="1">
    <citation type="submission" date="2021-05" db="EMBL/GenBank/DDBJ databases">
        <title>Complete genome sequence of the cellulolytic planctomycete Telmatocola sphagniphila SP2T and characterization of the first cellulase from planctomycetes.</title>
        <authorList>
            <person name="Rakitin A.L."/>
            <person name="Beletsky A.V."/>
            <person name="Naumoff D.G."/>
            <person name="Kulichevskaya I.S."/>
            <person name="Mardanov A.V."/>
            <person name="Ravin N.V."/>
            <person name="Dedysh S.N."/>
        </authorList>
    </citation>
    <scope>NUCLEOTIDE SEQUENCE</scope>
    <source>
        <strain evidence="2">SP2T</strain>
    </source>
</reference>
<evidence type="ECO:0000256" key="1">
    <source>
        <dbReference type="SAM" id="Phobius"/>
    </source>
</evidence>